<dbReference type="EMBL" id="BOQT01000020">
    <property type="protein sequence ID" value="GIN22736.1"/>
    <property type="molecule type" value="Genomic_DNA"/>
</dbReference>
<dbReference type="Proteomes" id="UP000680279">
    <property type="component" value="Unassembled WGS sequence"/>
</dbReference>
<name>A0ABQ4KAT7_9BACI</name>
<evidence type="ECO:0000313" key="1">
    <source>
        <dbReference type="EMBL" id="GIN22736.1"/>
    </source>
</evidence>
<accession>A0ABQ4KAT7</accession>
<sequence length="49" mass="5720">MERLSIEIAKLLNQGYFLAMATIKGIDALIQKKRTSIHEKRARYYEGSY</sequence>
<evidence type="ECO:0000313" key="2">
    <source>
        <dbReference type="Proteomes" id="UP000680279"/>
    </source>
</evidence>
<gene>
    <name evidence="1" type="ORF">J1TS3_38700</name>
</gene>
<dbReference type="RefSeq" id="WP_018708045.1">
    <property type="nucleotide sequence ID" value="NZ_BOQT01000020.1"/>
</dbReference>
<protein>
    <submittedName>
        <fullName evidence="1">Uncharacterized protein</fullName>
    </submittedName>
</protein>
<organism evidence="1 2">
    <name type="scientific">Siminovitchia fordii</name>
    <dbReference type="NCBI Taxonomy" id="254759"/>
    <lineage>
        <taxon>Bacteria</taxon>
        <taxon>Bacillati</taxon>
        <taxon>Bacillota</taxon>
        <taxon>Bacilli</taxon>
        <taxon>Bacillales</taxon>
        <taxon>Bacillaceae</taxon>
        <taxon>Siminovitchia</taxon>
    </lineage>
</organism>
<comment type="caution">
    <text evidence="1">The sequence shown here is derived from an EMBL/GenBank/DDBJ whole genome shotgun (WGS) entry which is preliminary data.</text>
</comment>
<reference evidence="1 2" key="1">
    <citation type="submission" date="2021-03" db="EMBL/GenBank/DDBJ databases">
        <title>Antimicrobial resistance genes in bacteria isolated from Japanese honey, and their potential for conferring macrolide and lincosamide resistance in the American foulbrood pathogen Paenibacillus larvae.</title>
        <authorList>
            <person name="Okamoto M."/>
            <person name="Kumagai M."/>
            <person name="Kanamori H."/>
            <person name="Takamatsu D."/>
        </authorList>
    </citation>
    <scope>NUCLEOTIDE SEQUENCE [LARGE SCALE GENOMIC DNA]</scope>
    <source>
        <strain evidence="1 2">J1TS3</strain>
    </source>
</reference>
<keyword evidence="2" id="KW-1185">Reference proteome</keyword>
<proteinExistence type="predicted"/>